<dbReference type="Gene3D" id="3.20.20.70">
    <property type="entry name" value="Aldolase class I"/>
    <property type="match status" value="1"/>
</dbReference>
<dbReference type="SUPFAM" id="SSF110921">
    <property type="entry name" value="2-isopropylmalate synthase LeuA, allosteric (dimerisation) domain"/>
    <property type="match status" value="1"/>
</dbReference>
<dbReference type="GO" id="GO:0043714">
    <property type="term" value="F:(R)-citramalate synthase activity"/>
    <property type="evidence" value="ECO:0007669"/>
    <property type="project" value="UniProtKB-UniRule"/>
</dbReference>
<dbReference type="Gene3D" id="3.30.160.270">
    <property type="match status" value="1"/>
</dbReference>
<dbReference type="PROSITE" id="PS00815">
    <property type="entry name" value="AIPM_HOMOCIT_SYNTH_1"/>
    <property type="match status" value="1"/>
</dbReference>
<dbReference type="Gene3D" id="1.10.238.260">
    <property type="match status" value="1"/>
</dbReference>
<accession>A0A078KLY4</accession>
<evidence type="ECO:0000259" key="10">
    <source>
        <dbReference type="PROSITE" id="PS50991"/>
    </source>
</evidence>
<proteinExistence type="inferred from homology"/>
<dbReference type="SUPFAM" id="SSF51569">
    <property type="entry name" value="Aldolase"/>
    <property type="match status" value="1"/>
</dbReference>
<dbReference type="OrthoDB" id="9804858at2"/>
<dbReference type="InterPro" id="IPR000891">
    <property type="entry name" value="PYR_CT"/>
</dbReference>
<evidence type="ECO:0000256" key="9">
    <source>
        <dbReference type="RuleBase" id="RU003523"/>
    </source>
</evidence>
<dbReference type="InterPro" id="IPR002034">
    <property type="entry name" value="AIPM/Hcit_synth_CS"/>
</dbReference>
<dbReference type="PROSITE" id="PS50991">
    <property type="entry name" value="PYR_CT"/>
    <property type="match status" value="1"/>
</dbReference>
<dbReference type="GO" id="GO:0009098">
    <property type="term" value="P:L-leucine biosynthetic process"/>
    <property type="evidence" value="ECO:0007669"/>
    <property type="project" value="InterPro"/>
</dbReference>
<gene>
    <name evidence="11" type="ORF">CCDG5_1638</name>
</gene>
<evidence type="ECO:0000256" key="8">
    <source>
        <dbReference type="NCBIfam" id="TIGR00977"/>
    </source>
</evidence>
<reference evidence="12" key="1">
    <citation type="submission" date="2014-07" db="EMBL/GenBank/DDBJ databases">
        <authorList>
            <person name="Wibberg D."/>
        </authorList>
    </citation>
    <scope>NUCLEOTIDE SEQUENCE [LARGE SCALE GENOMIC DNA]</scope>
    <source>
        <strain evidence="12">DG5</strain>
    </source>
</reference>
<evidence type="ECO:0000256" key="4">
    <source>
        <dbReference type="ARBA" id="ARBA00022624"/>
    </source>
</evidence>
<organism evidence="11 12">
    <name type="scientific">[Clostridium] cellulosi</name>
    <dbReference type="NCBI Taxonomy" id="29343"/>
    <lineage>
        <taxon>Bacteria</taxon>
        <taxon>Bacillati</taxon>
        <taxon>Bacillota</taxon>
        <taxon>Clostridia</taxon>
        <taxon>Eubacteriales</taxon>
        <taxon>Oscillospiraceae</taxon>
        <taxon>Oscillospiraceae incertae sedis</taxon>
    </lineage>
</organism>
<dbReference type="Proteomes" id="UP000032431">
    <property type="component" value="Chromosome I"/>
</dbReference>
<dbReference type="GO" id="GO:0009097">
    <property type="term" value="P:isoleucine biosynthetic process"/>
    <property type="evidence" value="ECO:0007669"/>
    <property type="project" value="UniProtKB-UniRule"/>
</dbReference>
<dbReference type="NCBIfam" id="TIGR00977">
    <property type="entry name" value="citramal_synth"/>
    <property type="match status" value="1"/>
</dbReference>
<evidence type="ECO:0000256" key="3">
    <source>
        <dbReference type="ARBA" id="ARBA00022605"/>
    </source>
</evidence>
<dbReference type="GO" id="GO:0003852">
    <property type="term" value="F:2-isopropylmalate synthase activity"/>
    <property type="evidence" value="ECO:0007669"/>
    <property type="project" value="InterPro"/>
</dbReference>
<dbReference type="KEGG" id="ccel:CCDG5_1638"/>
<dbReference type="InterPro" id="IPR036230">
    <property type="entry name" value="LeuA_allosteric_dom_sf"/>
</dbReference>
<protein>
    <recommendedName>
        <fullName evidence="8">Citramalate synthase</fullName>
        <ecNumber evidence="8">2.3.3.21</ecNumber>
    </recommendedName>
</protein>
<dbReference type="PATRIC" id="fig|29343.3.peg.1724"/>
<feature type="domain" description="Pyruvate carboxyltransferase" evidence="10">
    <location>
        <begin position="5"/>
        <end position="267"/>
    </location>
</feature>
<dbReference type="UniPathway" id="UPA00047">
    <property type="reaction ID" value="UER00066"/>
</dbReference>
<name>A0A078KLY4_9FIRM</name>
<evidence type="ECO:0000256" key="2">
    <source>
        <dbReference type="ARBA" id="ARBA00006154"/>
    </source>
</evidence>
<dbReference type="CDD" id="cd07941">
    <property type="entry name" value="DRE_TIM_LeuA3"/>
    <property type="match status" value="1"/>
</dbReference>
<sequence>MDKTVELYDSTLRDGAQAEGIAFSVEDKLNITKMLDRLGITYIEAGNPASNPKDIEYFKRVKNIHLSKSKICAFGSTRHRGVSISDDIGVKALLMAGTDTVAIFGKSWDLHVTKVLRTTLHENLNMIRETVAFFKAAGKEVIFDAEHFFDGYRQNSRYAMETLKAACEGGADVLCLCDTNGASYMNEIFELTCKVINRFGKRTAIHCHNDMGLAVANSMIAVDAGAVQVQGTFLGFGERCGNADLSTLLANLQLKRGINCIPEENMQLLTTVSRGIAEIANIKLPHDHPYVGSCAFAHKGGMHIDGVRKIPQSFEHISPDTVGNERKFLFSEFSGRSTVLSEIRKIDPTISKDSPQTRKVMQRIKELEHYGYQFEGAPAAVELLIRKVLGLYKPFFELEHYKIIGEQPAKDDNMSSTAVIKIKVGGKSEITAAQGDGPVHALDNALRKALSVFYPSLSDVRLIDYKVRVMEPRDATASKVRVLIETTDGKNNWSCVGVSSDVIKASWIALVDSIEYKLTMDYEKAAKKDTVK</sequence>
<keyword evidence="4" id="KW-0412">Isoleucine biosynthesis</keyword>
<keyword evidence="6" id="KW-0100">Branched-chain amino acid biosynthesis</keyword>
<evidence type="ECO:0000313" key="11">
    <source>
        <dbReference type="EMBL" id="CDZ24746.1"/>
    </source>
</evidence>
<dbReference type="EC" id="2.3.3.21" evidence="8"/>
<dbReference type="EMBL" id="LM995447">
    <property type="protein sequence ID" value="CDZ24746.1"/>
    <property type="molecule type" value="Genomic_DNA"/>
</dbReference>
<dbReference type="HOGENOM" id="CLU_022158_7_0_9"/>
<dbReference type="PANTHER" id="PTHR43538">
    <property type="entry name" value="ALPHA-IPM SYNTHASE/HOMOCITRATE SYNTHASE"/>
    <property type="match status" value="1"/>
</dbReference>
<keyword evidence="11" id="KW-0012">Acyltransferase</keyword>
<dbReference type="PANTHER" id="PTHR43538:SF1">
    <property type="entry name" value="(R)-CITRAMALATE SYNTHASE"/>
    <property type="match status" value="1"/>
</dbReference>
<keyword evidence="3" id="KW-0028">Amino-acid biosynthesis</keyword>
<dbReference type="STRING" id="29343.CCDG5_1638"/>
<comment type="pathway">
    <text evidence="1">Amino-acid biosynthesis; L-isoleucine biosynthesis; 2-oxobutanoate from pyruvate: step 1/3.</text>
</comment>
<evidence type="ECO:0000256" key="6">
    <source>
        <dbReference type="ARBA" id="ARBA00023304"/>
    </source>
</evidence>
<dbReference type="AlphaFoldDB" id="A0A078KLY4"/>
<dbReference type="Pfam" id="PF00682">
    <property type="entry name" value="HMGL-like"/>
    <property type="match status" value="1"/>
</dbReference>
<dbReference type="Pfam" id="PF22617">
    <property type="entry name" value="HCS_D2"/>
    <property type="match status" value="1"/>
</dbReference>
<dbReference type="Pfam" id="PF08502">
    <property type="entry name" value="LeuA_dimer"/>
    <property type="match status" value="1"/>
</dbReference>
<comment type="similarity">
    <text evidence="2 9">Belongs to the alpha-IPM synthase/homocitrate synthase family.</text>
</comment>
<dbReference type="InterPro" id="IPR005675">
    <property type="entry name" value="Citramal_synthase"/>
</dbReference>
<evidence type="ECO:0000313" key="12">
    <source>
        <dbReference type="Proteomes" id="UP000032431"/>
    </source>
</evidence>
<keyword evidence="5 9" id="KW-0808">Transferase</keyword>
<evidence type="ECO:0000256" key="5">
    <source>
        <dbReference type="ARBA" id="ARBA00022679"/>
    </source>
</evidence>
<comment type="catalytic activity">
    <reaction evidence="7">
        <text>pyruvate + acetyl-CoA + H2O = (3R)-citramalate + CoA + H(+)</text>
        <dbReference type="Rhea" id="RHEA:19045"/>
        <dbReference type="ChEBI" id="CHEBI:15361"/>
        <dbReference type="ChEBI" id="CHEBI:15377"/>
        <dbReference type="ChEBI" id="CHEBI:15378"/>
        <dbReference type="ChEBI" id="CHEBI:30934"/>
        <dbReference type="ChEBI" id="CHEBI:57287"/>
        <dbReference type="ChEBI" id="CHEBI:57288"/>
        <dbReference type="EC" id="2.3.3.21"/>
    </reaction>
</comment>
<evidence type="ECO:0000256" key="1">
    <source>
        <dbReference type="ARBA" id="ARBA00004743"/>
    </source>
</evidence>
<keyword evidence="12" id="KW-1185">Reference proteome</keyword>
<evidence type="ECO:0000256" key="7">
    <source>
        <dbReference type="ARBA" id="ARBA00048263"/>
    </source>
</evidence>
<dbReference type="InterPro" id="IPR013785">
    <property type="entry name" value="Aldolase_TIM"/>
</dbReference>
<dbReference type="SMART" id="SM00917">
    <property type="entry name" value="LeuA_dimer"/>
    <property type="match status" value="1"/>
</dbReference>
<dbReference type="InterPro" id="IPR054691">
    <property type="entry name" value="LeuA/HCS_post-cat"/>
</dbReference>
<dbReference type="InterPro" id="IPR013709">
    <property type="entry name" value="2-isopropylmalate_synth_dimer"/>
</dbReference>